<keyword evidence="3" id="KW-1185">Reference proteome</keyword>
<feature type="compositionally biased region" description="Low complexity" evidence="1">
    <location>
        <begin position="231"/>
        <end position="240"/>
    </location>
</feature>
<feature type="region of interest" description="Disordered" evidence="1">
    <location>
        <begin position="201"/>
        <end position="297"/>
    </location>
</feature>
<sequence length="297" mass="30176">MAFEHSIWDERGHNPESQGLADDDSEHDVAEEPSQEIVKSGTRKRAKWSHEVKLFLIRLLKDHDVPGFRTQNAWSKEAWTNIGSSRHDLPSSDAALVVLLAPGARGEAAEAAALGAGVAQAPGPRATSGGGETVRGQRTAASGEAAAAAAPAPAREASRGGRGSGPRVLPRCAYPRARNRRAAAVLLDAEREVGVEPRRVASTTNRARGGSAGAGAREGGGIGGGAGAAGGSATRRWVAGAGAGRGGAGGGTTRRGGARARAGQDRDDAGDLRRGSRRRGGVGGGGGKRCAELLESV</sequence>
<feature type="compositionally biased region" description="Gly residues" evidence="1">
    <location>
        <begin position="210"/>
        <end position="230"/>
    </location>
</feature>
<feature type="compositionally biased region" description="Gly residues" evidence="1">
    <location>
        <begin position="241"/>
        <end position="254"/>
    </location>
</feature>
<evidence type="ECO:0000313" key="3">
    <source>
        <dbReference type="Proteomes" id="UP000324897"/>
    </source>
</evidence>
<feature type="region of interest" description="Disordered" evidence="1">
    <location>
        <begin position="1"/>
        <end position="43"/>
    </location>
</feature>
<feature type="compositionally biased region" description="Low complexity" evidence="1">
    <location>
        <begin position="140"/>
        <end position="155"/>
    </location>
</feature>
<dbReference type="Gramene" id="TVU02258">
    <property type="protein sequence ID" value="TVU02258"/>
    <property type="gene ID" value="EJB05_52253"/>
</dbReference>
<feature type="region of interest" description="Disordered" evidence="1">
    <location>
        <begin position="120"/>
        <end position="172"/>
    </location>
</feature>
<feature type="compositionally biased region" description="Acidic residues" evidence="1">
    <location>
        <begin position="21"/>
        <end position="34"/>
    </location>
</feature>
<gene>
    <name evidence="2" type="ORF">EJB05_52253</name>
</gene>
<dbReference type="EMBL" id="RWGY01000344">
    <property type="protein sequence ID" value="TVU02258.1"/>
    <property type="molecule type" value="Genomic_DNA"/>
</dbReference>
<organism evidence="2 3">
    <name type="scientific">Eragrostis curvula</name>
    <name type="common">weeping love grass</name>
    <dbReference type="NCBI Taxonomy" id="38414"/>
    <lineage>
        <taxon>Eukaryota</taxon>
        <taxon>Viridiplantae</taxon>
        <taxon>Streptophyta</taxon>
        <taxon>Embryophyta</taxon>
        <taxon>Tracheophyta</taxon>
        <taxon>Spermatophyta</taxon>
        <taxon>Magnoliopsida</taxon>
        <taxon>Liliopsida</taxon>
        <taxon>Poales</taxon>
        <taxon>Poaceae</taxon>
        <taxon>PACMAD clade</taxon>
        <taxon>Chloridoideae</taxon>
        <taxon>Eragrostideae</taxon>
        <taxon>Eragrostidinae</taxon>
        <taxon>Eragrostis</taxon>
    </lineage>
</organism>
<feature type="compositionally biased region" description="Basic and acidic residues" evidence="1">
    <location>
        <begin position="1"/>
        <end position="14"/>
    </location>
</feature>
<dbReference type="PANTHER" id="PTHR47072:SF1">
    <property type="entry name" value="OS09G0122200 PROTEIN"/>
    <property type="match status" value="1"/>
</dbReference>
<name>A0A5J9STI4_9POAL</name>
<dbReference type="Proteomes" id="UP000324897">
    <property type="component" value="Unassembled WGS sequence"/>
</dbReference>
<proteinExistence type="predicted"/>
<evidence type="ECO:0008006" key="4">
    <source>
        <dbReference type="Google" id="ProtNLM"/>
    </source>
</evidence>
<evidence type="ECO:0000313" key="2">
    <source>
        <dbReference type="EMBL" id="TVU02258.1"/>
    </source>
</evidence>
<evidence type="ECO:0000256" key="1">
    <source>
        <dbReference type="SAM" id="MobiDB-lite"/>
    </source>
</evidence>
<reference evidence="2 3" key="1">
    <citation type="journal article" date="2019" name="Sci. Rep.">
        <title>A high-quality genome of Eragrostis curvula grass provides insights into Poaceae evolution and supports new strategies to enhance forage quality.</title>
        <authorList>
            <person name="Carballo J."/>
            <person name="Santos B.A.C.M."/>
            <person name="Zappacosta D."/>
            <person name="Garbus I."/>
            <person name="Selva J.P."/>
            <person name="Gallo C.A."/>
            <person name="Diaz A."/>
            <person name="Albertini E."/>
            <person name="Caccamo M."/>
            <person name="Echenique V."/>
        </authorList>
    </citation>
    <scope>NUCLEOTIDE SEQUENCE [LARGE SCALE GENOMIC DNA]</scope>
    <source>
        <strain evidence="3">cv. Victoria</strain>
        <tissue evidence="2">Leaf</tissue>
    </source>
</reference>
<comment type="caution">
    <text evidence="2">The sequence shown here is derived from an EMBL/GenBank/DDBJ whole genome shotgun (WGS) entry which is preliminary data.</text>
</comment>
<dbReference type="PANTHER" id="PTHR47072">
    <property type="match status" value="1"/>
</dbReference>
<accession>A0A5J9STI4</accession>
<dbReference type="OrthoDB" id="1848055at2759"/>
<feature type="compositionally biased region" description="Basic and acidic residues" evidence="1">
    <location>
        <begin position="262"/>
        <end position="274"/>
    </location>
</feature>
<dbReference type="AlphaFoldDB" id="A0A5J9STI4"/>
<protein>
    <recommendedName>
        <fullName evidence="4">Myb/SANT-like domain-containing protein</fullName>
    </recommendedName>
</protein>
<feature type="non-terminal residue" evidence="2">
    <location>
        <position position="1"/>
    </location>
</feature>